<organism evidence="2 3">
    <name type="scientific">Plenodomus tracheiphilus IPT5</name>
    <dbReference type="NCBI Taxonomy" id="1408161"/>
    <lineage>
        <taxon>Eukaryota</taxon>
        <taxon>Fungi</taxon>
        <taxon>Dikarya</taxon>
        <taxon>Ascomycota</taxon>
        <taxon>Pezizomycotina</taxon>
        <taxon>Dothideomycetes</taxon>
        <taxon>Pleosporomycetidae</taxon>
        <taxon>Pleosporales</taxon>
        <taxon>Pleosporineae</taxon>
        <taxon>Leptosphaeriaceae</taxon>
        <taxon>Plenodomus</taxon>
    </lineage>
</organism>
<protein>
    <submittedName>
        <fullName evidence="2">Uncharacterized protein</fullName>
    </submittedName>
</protein>
<dbReference type="AlphaFoldDB" id="A0A6A7AUJ4"/>
<gene>
    <name evidence="2" type="ORF">T440DRAFT_257995</name>
</gene>
<keyword evidence="3" id="KW-1185">Reference proteome</keyword>
<proteinExistence type="predicted"/>
<feature type="region of interest" description="Disordered" evidence="1">
    <location>
        <begin position="57"/>
        <end position="76"/>
    </location>
</feature>
<evidence type="ECO:0000313" key="2">
    <source>
        <dbReference type="EMBL" id="KAF2845788.1"/>
    </source>
</evidence>
<reference evidence="2" key="1">
    <citation type="submission" date="2020-01" db="EMBL/GenBank/DDBJ databases">
        <authorList>
            <consortium name="DOE Joint Genome Institute"/>
            <person name="Haridas S."/>
            <person name="Albert R."/>
            <person name="Binder M."/>
            <person name="Bloem J."/>
            <person name="Labutti K."/>
            <person name="Salamov A."/>
            <person name="Andreopoulos B."/>
            <person name="Baker S.E."/>
            <person name="Barry K."/>
            <person name="Bills G."/>
            <person name="Bluhm B.H."/>
            <person name="Cannon C."/>
            <person name="Castanera R."/>
            <person name="Culley D.E."/>
            <person name="Daum C."/>
            <person name="Ezra D."/>
            <person name="Gonzalez J.B."/>
            <person name="Henrissat B."/>
            <person name="Kuo A."/>
            <person name="Liang C."/>
            <person name="Lipzen A."/>
            <person name="Lutzoni F."/>
            <person name="Magnuson J."/>
            <person name="Mondo S."/>
            <person name="Nolan M."/>
            <person name="Ohm R."/>
            <person name="Pangilinan J."/>
            <person name="Park H.-J."/>
            <person name="Ramirez L."/>
            <person name="Alfaro M."/>
            <person name="Sun H."/>
            <person name="Tritt A."/>
            <person name="Yoshinaga Y."/>
            <person name="Zwiers L.-H."/>
            <person name="Turgeon B.G."/>
            <person name="Goodwin S.B."/>
            <person name="Spatafora J.W."/>
            <person name="Crous P.W."/>
            <person name="Grigoriev I.V."/>
        </authorList>
    </citation>
    <scope>NUCLEOTIDE SEQUENCE</scope>
    <source>
        <strain evidence="2">IPT5</strain>
    </source>
</reference>
<feature type="compositionally biased region" description="Polar residues" evidence="1">
    <location>
        <begin position="178"/>
        <end position="191"/>
    </location>
</feature>
<dbReference type="Proteomes" id="UP000799423">
    <property type="component" value="Unassembled WGS sequence"/>
</dbReference>
<sequence length="191" mass="20031">MSFHTGAGRVQSARGMSTCLGPAGMWRCGQRGELGAAGPRPGSLELGAWVHRIRGRGVADSDTSPSAATGPRSGPAALPVVVARGNASRSRSYHDVLRIDDYCTVIDVEAQRNSVRPSCGCPGSLPRFLIGRTATPPHIVTSIYAGPCTTHRSCCSKSSFFQEPPQGTTTAEGLKIPVSQSQSTTVTRPPK</sequence>
<evidence type="ECO:0000313" key="3">
    <source>
        <dbReference type="Proteomes" id="UP000799423"/>
    </source>
</evidence>
<feature type="region of interest" description="Disordered" evidence="1">
    <location>
        <begin position="165"/>
        <end position="191"/>
    </location>
</feature>
<accession>A0A6A7AUJ4</accession>
<name>A0A6A7AUJ4_9PLEO</name>
<evidence type="ECO:0000256" key="1">
    <source>
        <dbReference type="SAM" id="MobiDB-lite"/>
    </source>
</evidence>
<dbReference type="EMBL" id="MU006342">
    <property type="protein sequence ID" value="KAF2845788.1"/>
    <property type="molecule type" value="Genomic_DNA"/>
</dbReference>